<gene>
    <name evidence="1" type="ORF">LEP1GSC203_2703</name>
</gene>
<name>N1W395_9LEPT</name>
<sequence length="37" mass="4503">MPMVFHGEISFESVLVFNHRVLIFIKLNFYKTEFKKL</sequence>
<dbReference type="Proteomes" id="UP000012371">
    <property type="component" value="Unassembled WGS sequence"/>
</dbReference>
<organism evidence="1 2">
    <name type="scientific">Leptospira terpstrae serovar Hualin str. LT 11-33 = ATCC 700639</name>
    <dbReference type="NCBI Taxonomy" id="1257025"/>
    <lineage>
        <taxon>Bacteria</taxon>
        <taxon>Pseudomonadati</taxon>
        <taxon>Spirochaetota</taxon>
        <taxon>Spirochaetia</taxon>
        <taxon>Leptospirales</taxon>
        <taxon>Leptospiraceae</taxon>
        <taxon>Leptospira</taxon>
    </lineage>
</organism>
<dbReference type="EMBL" id="AOGW02000002">
    <property type="protein sequence ID" value="EMY63482.1"/>
    <property type="molecule type" value="Genomic_DNA"/>
</dbReference>
<comment type="caution">
    <text evidence="1">The sequence shown here is derived from an EMBL/GenBank/DDBJ whole genome shotgun (WGS) entry which is preliminary data.</text>
</comment>
<reference evidence="1" key="1">
    <citation type="submission" date="2013-03" db="EMBL/GenBank/DDBJ databases">
        <authorList>
            <person name="Harkins D.M."/>
            <person name="Durkin A.S."/>
            <person name="Brinkac L.M."/>
            <person name="Haft D.H."/>
            <person name="Selengut J.D."/>
            <person name="Sanka R."/>
            <person name="DePew J."/>
            <person name="Purushe J."/>
            <person name="Hartskeerl R.A."/>
            <person name="Ahmed A."/>
            <person name="van der Linden H."/>
            <person name="Goris M.G.A."/>
            <person name="Vinetz J.M."/>
            <person name="Sutton G.G."/>
            <person name="Nierman W.C."/>
            <person name="Fouts D.E."/>
        </authorList>
    </citation>
    <scope>NUCLEOTIDE SEQUENCE [LARGE SCALE GENOMIC DNA]</scope>
    <source>
        <strain evidence="1">LT 11-33</strain>
    </source>
</reference>
<evidence type="ECO:0000313" key="2">
    <source>
        <dbReference type="Proteomes" id="UP000012371"/>
    </source>
</evidence>
<accession>N1W395</accession>
<proteinExistence type="predicted"/>
<evidence type="ECO:0000313" key="1">
    <source>
        <dbReference type="EMBL" id="EMY63482.1"/>
    </source>
</evidence>
<keyword evidence="2" id="KW-1185">Reference proteome</keyword>
<protein>
    <submittedName>
        <fullName evidence="1">Uncharacterized protein</fullName>
    </submittedName>
</protein>
<dbReference type="AlphaFoldDB" id="N1W395"/>